<dbReference type="GO" id="GO:0009251">
    <property type="term" value="P:glucan catabolic process"/>
    <property type="evidence" value="ECO:0007669"/>
    <property type="project" value="TreeGrafter"/>
</dbReference>
<dbReference type="GO" id="GO:0004553">
    <property type="term" value="F:hydrolase activity, hydrolyzing O-glycosyl compounds"/>
    <property type="evidence" value="ECO:0007669"/>
    <property type="project" value="InterPro"/>
</dbReference>
<keyword evidence="2" id="KW-0732">Signal</keyword>
<name>A0AAD7D6L1_MYCRO</name>
<sequence length="395" mass="40948">MLPAALLPLVPLVLHLRPTAAAYAPLREYSGSTFFDKWDFTDDIDDKTWGNVTFLGAANANASKLVDVNAAGNAIIRVDNATAIAPAVLVSRNSVRIASQDAYPLGSVIVADMVHMPYGCSVWPSFWLLGEEGDWPSAGEIDIVEGINMATNNQMSLHTTQGCTQPAGVVQGGKTLVADCLTVSGTTHNGCITEERKENNYGAGFAAAQGGVYAVQLDVSGIYMWFWSRPNIPASITGATSTSSIDLADWGTPSAAYPAASCNITQFFQPQKMIFDITLCGLWAGVSNLYADTCPGECIADNIIGPGSPKYDTAYFEIAYIRTYGVPGTSAPDSSSNSSTNTTSTAGSSTAGNSTAGNSTAGGDPKSGSSGALGISARGGVLSLAVVGISFLLGF</sequence>
<dbReference type="PANTHER" id="PTHR10963:SF24">
    <property type="entry name" value="GLYCOSIDASE C21B10.07-RELATED"/>
    <property type="match status" value="1"/>
</dbReference>
<evidence type="ECO:0000256" key="1">
    <source>
        <dbReference type="SAM" id="MobiDB-lite"/>
    </source>
</evidence>
<feature type="chain" id="PRO_5042274327" evidence="2">
    <location>
        <begin position="22"/>
        <end position="395"/>
    </location>
</feature>
<feature type="compositionally biased region" description="Low complexity" evidence="1">
    <location>
        <begin position="334"/>
        <end position="363"/>
    </location>
</feature>
<dbReference type="AlphaFoldDB" id="A0AAD7D6L1"/>
<organism evidence="4 5">
    <name type="scientific">Mycena rosella</name>
    <name type="common">Pink bonnet</name>
    <name type="synonym">Agaricus rosellus</name>
    <dbReference type="NCBI Taxonomy" id="1033263"/>
    <lineage>
        <taxon>Eukaryota</taxon>
        <taxon>Fungi</taxon>
        <taxon>Dikarya</taxon>
        <taxon>Basidiomycota</taxon>
        <taxon>Agaricomycotina</taxon>
        <taxon>Agaricomycetes</taxon>
        <taxon>Agaricomycetidae</taxon>
        <taxon>Agaricales</taxon>
        <taxon>Marasmiineae</taxon>
        <taxon>Mycenaceae</taxon>
        <taxon>Mycena</taxon>
    </lineage>
</organism>
<feature type="domain" description="GH16" evidence="3">
    <location>
        <begin position="27"/>
        <end position="292"/>
    </location>
</feature>
<dbReference type="SUPFAM" id="SSF49899">
    <property type="entry name" value="Concanavalin A-like lectins/glucanases"/>
    <property type="match status" value="1"/>
</dbReference>
<feature type="region of interest" description="Disordered" evidence="1">
    <location>
        <begin position="330"/>
        <end position="368"/>
    </location>
</feature>
<keyword evidence="5" id="KW-1185">Reference proteome</keyword>
<dbReference type="EMBL" id="JARKIE010000128">
    <property type="protein sequence ID" value="KAJ7679745.1"/>
    <property type="molecule type" value="Genomic_DNA"/>
</dbReference>
<feature type="signal peptide" evidence="2">
    <location>
        <begin position="1"/>
        <end position="21"/>
    </location>
</feature>
<dbReference type="InterPro" id="IPR000757">
    <property type="entry name" value="Beta-glucanase-like"/>
</dbReference>
<evidence type="ECO:0000256" key="2">
    <source>
        <dbReference type="SAM" id="SignalP"/>
    </source>
</evidence>
<accession>A0AAD7D6L1</accession>
<proteinExistence type="predicted"/>
<dbReference type="Gene3D" id="2.60.120.200">
    <property type="match status" value="1"/>
</dbReference>
<evidence type="ECO:0000313" key="5">
    <source>
        <dbReference type="Proteomes" id="UP001221757"/>
    </source>
</evidence>
<reference evidence="4" key="1">
    <citation type="submission" date="2023-03" db="EMBL/GenBank/DDBJ databases">
        <title>Massive genome expansion in bonnet fungi (Mycena s.s.) driven by repeated elements and novel gene families across ecological guilds.</title>
        <authorList>
            <consortium name="Lawrence Berkeley National Laboratory"/>
            <person name="Harder C.B."/>
            <person name="Miyauchi S."/>
            <person name="Viragh M."/>
            <person name="Kuo A."/>
            <person name="Thoen E."/>
            <person name="Andreopoulos B."/>
            <person name="Lu D."/>
            <person name="Skrede I."/>
            <person name="Drula E."/>
            <person name="Henrissat B."/>
            <person name="Morin E."/>
            <person name="Kohler A."/>
            <person name="Barry K."/>
            <person name="LaButti K."/>
            <person name="Morin E."/>
            <person name="Salamov A."/>
            <person name="Lipzen A."/>
            <person name="Mereny Z."/>
            <person name="Hegedus B."/>
            <person name="Baldrian P."/>
            <person name="Stursova M."/>
            <person name="Weitz H."/>
            <person name="Taylor A."/>
            <person name="Grigoriev I.V."/>
            <person name="Nagy L.G."/>
            <person name="Martin F."/>
            <person name="Kauserud H."/>
        </authorList>
    </citation>
    <scope>NUCLEOTIDE SEQUENCE</scope>
    <source>
        <strain evidence="4">CBHHK067</strain>
    </source>
</reference>
<comment type="caution">
    <text evidence="4">The sequence shown here is derived from an EMBL/GenBank/DDBJ whole genome shotgun (WGS) entry which is preliminary data.</text>
</comment>
<gene>
    <name evidence="4" type="ORF">B0H17DRAFT_1077606</name>
</gene>
<dbReference type="InterPro" id="IPR013320">
    <property type="entry name" value="ConA-like_dom_sf"/>
</dbReference>
<dbReference type="PROSITE" id="PS51762">
    <property type="entry name" value="GH16_2"/>
    <property type="match status" value="1"/>
</dbReference>
<protein>
    <submittedName>
        <fullName evidence="4">Concanavalin A-like lectin/glucanase domain-containing protein</fullName>
    </submittedName>
</protein>
<dbReference type="InterPro" id="IPR050546">
    <property type="entry name" value="Glycosyl_Hydrlase_16"/>
</dbReference>
<dbReference type="Pfam" id="PF26113">
    <property type="entry name" value="GH16_XgeA"/>
    <property type="match status" value="1"/>
</dbReference>
<evidence type="ECO:0000259" key="3">
    <source>
        <dbReference type="PROSITE" id="PS51762"/>
    </source>
</evidence>
<dbReference type="Proteomes" id="UP001221757">
    <property type="component" value="Unassembled WGS sequence"/>
</dbReference>
<dbReference type="PANTHER" id="PTHR10963">
    <property type="entry name" value="GLYCOSYL HYDROLASE-RELATED"/>
    <property type="match status" value="1"/>
</dbReference>
<evidence type="ECO:0000313" key="4">
    <source>
        <dbReference type="EMBL" id="KAJ7679745.1"/>
    </source>
</evidence>